<reference evidence="1 2" key="1">
    <citation type="submission" date="2011-01" db="EMBL/GenBank/DDBJ databases">
        <authorList>
            <person name="Weinstock G."/>
            <person name="Sodergren E."/>
            <person name="Clifton S."/>
            <person name="Fulton L."/>
            <person name="Fulton B."/>
            <person name="Courtney L."/>
            <person name="Fronick C."/>
            <person name="Harrison M."/>
            <person name="Strong C."/>
            <person name="Farmer C."/>
            <person name="Delahaunty K."/>
            <person name="Markovic C."/>
            <person name="Hall O."/>
            <person name="Minx P."/>
            <person name="Tomlinson C."/>
            <person name="Mitreva M."/>
            <person name="Hou S."/>
            <person name="Chen J."/>
            <person name="Wollam A."/>
            <person name="Pepin K.H."/>
            <person name="Johnson M."/>
            <person name="Bhonagiri V."/>
            <person name="Zhang X."/>
            <person name="Suruliraj S."/>
            <person name="Warren W."/>
            <person name="Chinwalla A."/>
            <person name="Mardis E.R."/>
            <person name="Wilson R.K."/>
        </authorList>
    </citation>
    <scope>NUCLEOTIDE SEQUENCE [LARGE SCALE GENOMIC DNA]</scope>
    <source>
        <strain evidence="2">DSM 22608 / JCM 16073 / KCTC 15190 / YIT 12066</strain>
    </source>
</reference>
<dbReference type="EMBL" id="AEVO01000072">
    <property type="protein sequence ID" value="EFY06878.1"/>
    <property type="molecule type" value="Genomic_DNA"/>
</dbReference>
<gene>
    <name evidence="1" type="ORF">HMPREF9444_01323</name>
</gene>
<protein>
    <submittedName>
        <fullName evidence="1">Uncharacterized protein</fullName>
    </submittedName>
</protein>
<proteinExistence type="predicted"/>
<comment type="caution">
    <text evidence="1">The sequence shown here is derived from an EMBL/GenBank/DDBJ whole genome shotgun (WGS) entry which is preliminary data.</text>
</comment>
<evidence type="ECO:0000313" key="1">
    <source>
        <dbReference type="EMBL" id="EFY06878.1"/>
    </source>
</evidence>
<evidence type="ECO:0000313" key="2">
    <source>
        <dbReference type="Proteomes" id="UP000018458"/>
    </source>
</evidence>
<dbReference type="Proteomes" id="UP000018458">
    <property type="component" value="Unassembled WGS sequence"/>
</dbReference>
<dbReference type="AlphaFoldDB" id="E8LKS5"/>
<organism evidence="1 2">
    <name type="scientific">Succinatimonas hippei (strain DSM 22608 / JCM 16073 / KCTC 15190 / YIT 12066)</name>
    <dbReference type="NCBI Taxonomy" id="762983"/>
    <lineage>
        <taxon>Bacteria</taxon>
        <taxon>Pseudomonadati</taxon>
        <taxon>Pseudomonadota</taxon>
        <taxon>Gammaproteobacteria</taxon>
        <taxon>Aeromonadales</taxon>
        <taxon>Succinivibrionaceae</taxon>
        <taxon>Succinatimonas</taxon>
    </lineage>
</organism>
<sequence>MVTASWAELILSSLAHNAIKDMGMDVAIKQLITARDELIKVRILADDLDIILFLL</sequence>
<accession>E8LKS5</accession>
<name>E8LKS5_SUCHY</name>
<dbReference type="STRING" id="762983.HMPREF9444_01323"/>
<keyword evidence="2" id="KW-1185">Reference proteome</keyword>
<dbReference type="HOGENOM" id="CLU_3030738_0_0_6"/>